<dbReference type="AlphaFoldDB" id="A0A0M9A6F0"/>
<dbReference type="EMBL" id="KQ435726">
    <property type="protein sequence ID" value="KOX78195.1"/>
    <property type="molecule type" value="Genomic_DNA"/>
</dbReference>
<feature type="compositionally biased region" description="Polar residues" evidence="13">
    <location>
        <begin position="35"/>
        <end position="48"/>
    </location>
</feature>
<feature type="coiled-coil region" evidence="12">
    <location>
        <begin position="519"/>
        <end position="616"/>
    </location>
</feature>
<dbReference type="STRING" id="166423.A0A0M9A6F0"/>
<dbReference type="PANTHER" id="PTHR10643:SF2">
    <property type="entry name" value="KINETOCHORE PROTEIN NDC80 HOMOLOG"/>
    <property type="match status" value="1"/>
</dbReference>
<keyword evidence="9" id="KW-0539">Nucleus</keyword>
<feature type="coiled-coil region" evidence="12">
    <location>
        <begin position="313"/>
        <end position="350"/>
    </location>
</feature>
<keyword evidence="6" id="KW-0498">Mitosis</keyword>
<protein>
    <submittedName>
        <fullName evidence="15">Kinetochore protein NDC80 like protein</fullName>
    </submittedName>
</protein>
<dbReference type="PANTHER" id="PTHR10643">
    <property type="entry name" value="KINETOCHORE PROTEIN NDC80"/>
    <property type="match status" value="1"/>
</dbReference>
<evidence type="ECO:0000256" key="8">
    <source>
        <dbReference type="ARBA" id="ARBA00023054"/>
    </source>
</evidence>
<feature type="domain" description="Kinetochore protein Ndc80 CH" evidence="14">
    <location>
        <begin position="128"/>
        <end position="247"/>
    </location>
</feature>
<evidence type="ECO:0000256" key="4">
    <source>
        <dbReference type="ARBA" id="ARBA00022454"/>
    </source>
</evidence>
<dbReference type="Proteomes" id="UP000053105">
    <property type="component" value="Unassembled WGS sequence"/>
</dbReference>
<keyword evidence="10" id="KW-0131">Cell cycle</keyword>
<comment type="subcellular location">
    <subcellularLocation>
        <location evidence="2">Chromosome</location>
        <location evidence="2">Centromere</location>
        <location evidence="2">Kinetochore</location>
    </subcellularLocation>
    <subcellularLocation>
        <location evidence="1">Nucleus</location>
    </subcellularLocation>
</comment>
<sequence>MSGNPLERRSSTNPVRICLVDREDKSLLRTESRKTQTLKPKISSNESSHIPRPRMRASSCDRISIKGLSLKSTGKISICHVPTTPKTPLTNCNRFLTVGSSNKIHIGHSKGRRSLSADNAGSIASSIVKGSRKDTRPLTDKAYQTYMLNKIDNFLAINQCSSMLNSNGSLKPVTLKMFVEISAYLVKMLDIKQILTITNYVEELPKVAKKLHYPGIVNKSWLKTANAMHSWPNVLGWLCWLVEICEIRELAFEKYNLNNLLFVGNQIEAKINKNAFFSMLNFYNAWNDEKLDEEALMVEKYLQGIEEQQGVNEENLKIARTELEEKLLKLQAAKEDSNKIDEEIKHLQEVFLSLQNDEEKQLSDINAKEEYIKTINFETDQIKAECNILYEQICLQNTQHDELLSTIKQQPMSKMERDKILEKCTEIQNYMHQFDEHLQEIQKELYTMDIKLASINNNLTKAILTYNTEIFMHLSGDIGVNLEELKMPEKGILQPQIMEVLITKANLMNDLKELLKSQIIKKERLLESNSNELENLQERRKILEYESGDIAYKIKEKKNFMSKIKTDAKHEEAKLKEQIKILQNDIKEIQDLMPNTQQLAAELNEAIDKLNTVQRRKIIMSSKINSAKKIVATRSNKNTVETNHDLPDTEIIVKIKGSRKRPSTMVSSIPTGHKNIEEKKRPSNNDNACETKETKKHFSNHQKLDHKFLDEIPVKQTSQKRAEEHIKSMPHTTNPSSISIPSTVESVVVYDKGIQCDGICDYFDDKFGVFNPVRTLNFLIKELVHLVKDDKANEILANMKQALVRIPMEPNISSIVQDLEAKLERTKQINSIYETIREERDSLLRRQVHEQRLLLNNARERQLDLETTEKTQKQELEKAIKTIQARDKTITELTEKMNGYESSQKIVGELRMNLADQTERVKRLNSEMQYLRLEKEKLSVLSSYKDSLLTEHRNTIKELQCVADQLSNLKDIPEESLNPQMSFVHEQRLCSSRTSTSSHDSNVNTSWHDMPDISLSTVDHDASKLKNVQDFLHKSNEIPVFSEIQKKNLENKQIKNIKESSTKDLEFISLPAGESSLTLLPTYKDLGCTEINKSVDQEKDDAIVFCNKRTDNLHNFKDANKISEHLNLSIEKNTIKESARMTKSVESNKKQCLPDNIIDCTITEQFQNIVQDIKMQSRIPVNVPSPLRSYPHPEWSDSTLPSISTASDINMI</sequence>
<keyword evidence="4" id="KW-0158">Chromosome</keyword>
<accession>A0A0M9A6F0</accession>
<dbReference type="GO" id="GO:0051301">
    <property type="term" value="P:cell division"/>
    <property type="evidence" value="ECO:0007669"/>
    <property type="project" value="UniProtKB-KW"/>
</dbReference>
<dbReference type="OrthoDB" id="7459479at2759"/>
<evidence type="ECO:0000256" key="2">
    <source>
        <dbReference type="ARBA" id="ARBA00004629"/>
    </source>
</evidence>
<keyword evidence="16" id="KW-1185">Reference proteome</keyword>
<dbReference type="GO" id="GO:0031262">
    <property type="term" value="C:Ndc80 complex"/>
    <property type="evidence" value="ECO:0007669"/>
    <property type="project" value="InterPro"/>
</dbReference>
<dbReference type="GO" id="GO:0005634">
    <property type="term" value="C:nucleus"/>
    <property type="evidence" value="ECO:0007669"/>
    <property type="project" value="UniProtKB-SubCell"/>
</dbReference>
<organism evidence="15 16">
    <name type="scientific">Melipona quadrifasciata</name>
    <dbReference type="NCBI Taxonomy" id="166423"/>
    <lineage>
        <taxon>Eukaryota</taxon>
        <taxon>Metazoa</taxon>
        <taxon>Ecdysozoa</taxon>
        <taxon>Arthropoda</taxon>
        <taxon>Hexapoda</taxon>
        <taxon>Insecta</taxon>
        <taxon>Pterygota</taxon>
        <taxon>Neoptera</taxon>
        <taxon>Endopterygota</taxon>
        <taxon>Hymenoptera</taxon>
        <taxon>Apocrita</taxon>
        <taxon>Aculeata</taxon>
        <taxon>Apoidea</taxon>
        <taxon>Anthophila</taxon>
        <taxon>Apidae</taxon>
        <taxon>Melipona</taxon>
    </lineage>
</organism>
<dbReference type="GO" id="GO:0051315">
    <property type="term" value="P:attachment of mitotic spindle microtubules to kinetochore"/>
    <property type="evidence" value="ECO:0007669"/>
    <property type="project" value="InterPro"/>
</dbReference>
<dbReference type="Gene3D" id="1.10.418.30">
    <property type="entry name" value="Ncd80 complex, Ncd80 subunit"/>
    <property type="match status" value="1"/>
</dbReference>
<evidence type="ECO:0000256" key="3">
    <source>
        <dbReference type="ARBA" id="ARBA00007050"/>
    </source>
</evidence>
<dbReference type="InterPro" id="IPR055260">
    <property type="entry name" value="Ndc80_CH"/>
</dbReference>
<dbReference type="InterPro" id="IPR005550">
    <property type="entry name" value="Kinetochore_Ndc80"/>
</dbReference>
<comment type="similarity">
    <text evidence="3">Belongs to the NDC80/HEC1 family.</text>
</comment>
<reference evidence="15 16" key="1">
    <citation type="submission" date="2015-07" db="EMBL/GenBank/DDBJ databases">
        <title>The genome of Melipona quadrifasciata.</title>
        <authorList>
            <person name="Pan H."/>
            <person name="Kapheim K."/>
        </authorList>
    </citation>
    <scope>NUCLEOTIDE SEQUENCE [LARGE SCALE GENOMIC DNA]</scope>
    <source>
        <strain evidence="15">0111107301</strain>
        <tissue evidence="15">Whole body</tissue>
    </source>
</reference>
<evidence type="ECO:0000256" key="9">
    <source>
        <dbReference type="ARBA" id="ARBA00023242"/>
    </source>
</evidence>
<keyword evidence="11" id="KW-0137">Centromere</keyword>
<feature type="region of interest" description="Disordered" evidence="13">
    <location>
        <begin position="31"/>
        <end position="58"/>
    </location>
</feature>
<dbReference type="InterPro" id="IPR038273">
    <property type="entry name" value="Ndc80_sf"/>
</dbReference>
<evidence type="ECO:0000256" key="7">
    <source>
        <dbReference type="ARBA" id="ARBA00022838"/>
    </source>
</evidence>
<evidence type="ECO:0000256" key="10">
    <source>
        <dbReference type="ARBA" id="ARBA00023306"/>
    </source>
</evidence>
<evidence type="ECO:0000256" key="12">
    <source>
        <dbReference type="SAM" id="Coils"/>
    </source>
</evidence>
<dbReference type="Pfam" id="PF03801">
    <property type="entry name" value="Ndc80_HEC"/>
    <property type="match status" value="1"/>
</dbReference>
<name>A0A0M9A6F0_9HYME</name>
<keyword evidence="8 12" id="KW-0175">Coiled coil</keyword>
<evidence type="ECO:0000313" key="15">
    <source>
        <dbReference type="EMBL" id="KOX78195.1"/>
    </source>
</evidence>
<evidence type="ECO:0000313" key="16">
    <source>
        <dbReference type="Proteomes" id="UP000053105"/>
    </source>
</evidence>
<evidence type="ECO:0000256" key="11">
    <source>
        <dbReference type="ARBA" id="ARBA00023328"/>
    </source>
</evidence>
<evidence type="ECO:0000256" key="1">
    <source>
        <dbReference type="ARBA" id="ARBA00004123"/>
    </source>
</evidence>
<keyword evidence="7" id="KW-0995">Kinetochore</keyword>
<evidence type="ECO:0000256" key="13">
    <source>
        <dbReference type="SAM" id="MobiDB-lite"/>
    </source>
</evidence>
<feature type="coiled-coil region" evidence="12">
    <location>
        <begin position="907"/>
        <end position="969"/>
    </location>
</feature>
<evidence type="ECO:0000256" key="6">
    <source>
        <dbReference type="ARBA" id="ARBA00022776"/>
    </source>
</evidence>
<evidence type="ECO:0000256" key="5">
    <source>
        <dbReference type="ARBA" id="ARBA00022618"/>
    </source>
</evidence>
<keyword evidence="5" id="KW-0132">Cell division</keyword>
<evidence type="ECO:0000259" key="14">
    <source>
        <dbReference type="Pfam" id="PF03801"/>
    </source>
</evidence>
<proteinExistence type="inferred from homology"/>
<gene>
    <name evidence="15" type="ORF">WN51_09554</name>
</gene>